<dbReference type="Proteomes" id="UP000005801">
    <property type="component" value="Unassembled WGS sequence"/>
</dbReference>
<dbReference type="EMBL" id="ABCS01000001">
    <property type="protein sequence ID" value="EDM81865.1"/>
    <property type="molecule type" value="Genomic_DNA"/>
</dbReference>
<dbReference type="PANTHER" id="PTHR30290">
    <property type="entry name" value="PERIPLASMIC BINDING COMPONENT OF ABC TRANSPORTER"/>
    <property type="match status" value="1"/>
</dbReference>
<dbReference type="PIRSF" id="PIRSF002741">
    <property type="entry name" value="MppA"/>
    <property type="match status" value="1"/>
</dbReference>
<dbReference type="GO" id="GO:1904680">
    <property type="term" value="F:peptide transmembrane transporter activity"/>
    <property type="evidence" value="ECO:0007669"/>
    <property type="project" value="TreeGrafter"/>
</dbReference>
<sequence length="545" mass="60671">MFGCSAERSELPPGVLVITEGEQTAAFIRNFNPLAEVGDVRWAATRAIYEPMMIFEPIEGEWLPWLATGSAWNEDATQVSFTLREGVKWSDGEAFDADDVRFTFELLRETPALDLRGVWSHIEAIEVRGSHEIAFTFAAPHVPGFSDLAHQPIVAEHVWSKVEDPISFANEEPVGTGPFTEVRTFQTQVYELGKNPHYWQPGRPAVDAIRFPAFASNDQASLALVRGEIDWAGYFVPVIDRTFVARNPEHHHYWFPLLDGTVFLYANTELEPYDDVAVRKAISRAIDREMVVKVAMHGYTRPADATGLSDAYARWRDPEVAKGDWVKHDPDKAGAALDAAGLVRGSDGWRTLPDGSRWRPQINVPAGFSDWVRAGQVMAANLQAVGIDARLKTYDFGAWFDKLQRGDFGLSLGWTEVDPTPYGFYRNMMSPATVVPLEESAPVNWHRYGSAEAEAALADMASVADEDRQRALVVRLQQIFSEEAPAIPLFPGPLWAEFNTERFTGFPTRENAYASPSPNAIPQALLVLTRVEPRGSSTAQPEPRP</sequence>
<dbReference type="CDD" id="cd08509">
    <property type="entry name" value="PBP2_TmCBP_oligosaccharides_like"/>
    <property type="match status" value="1"/>
</dbReference>
<dbReference type="SUPFAM" id="SSF53850">
    <property type="entry name" value="Periplasmic binding protein-like II"/>
    <property type="match status" value="1"/>
</dbReference>
<organism evidence="2 3">
    <name type="scientific">Plesiocystis pacifica SIR-1</name>
    <dbReference type="NCBI Taxonomy" id="391625"/>
    <lineage>
        <taxon>Bacteria</taxon>
        <taxon>Pseudomonadati</taxon>
        <taxon>Myxococcota</taxon>
        <taxon>Polyangia</taxon>
        <taxon>Nannocystales</taxon>
        <taxon>Nannocystaceae</taxon>
        <taxon>Plesiocystis</taxon>
    </lineage>
</organism>
<dbReference type="STRING" id="391625.PPSIR1_05343"/>
<dbReference type="Gene3D" id="3.40.190.10">
    <property type="entry name" value="Periplasmic binding protein-like II"/>
    <property type="match status" value="1"/>
</dbReference>
<proteinExistence type="predicted"/>
<name>A6FX41_9BACT</name>
<feature type="domain" description="Solute-binding protein family 5" evidence="1">
    <location>
        <begin position="63"/>
        <end position="431"/>
    </location>
</feature>
<keyword evidence="3" id="KW-1185">Reference proteome</keyword>
<dbReference type="Pfam" id="PF00496">
    <property type="entry name" value="SBP_bac_5"/>
    <property type="match status" value="1"/>
</dbReference>
<dbReference type="InterPro" id="IPR030678">
    <property type="entry name" value="Peptide/Ni-bd"/>
</dbReference>
<dbReference type="Gene3D" id="3.10.105.10">
    <property type="entry name" value="Dipeptide-binding Protein, Domain 3"/>
    <property type="match status" value="1"/>
</dbReference>
<dbReference type="PANTHER" id="PTHR30290:SF82">
    <property type="entry name" value="ABC-TYPE DIPEPTIDE_OLIGOPEPTIDE TRANSPORT SYSTEM, PERIPLASMIC COMPONENT"/>
    <property type="match status" value="1"/>
</dbReference>
<evidence type="ECO:0000313" key="3">
    <source>
        <dbReference type="Proteomes" id="UP000005801"/>
    </source>
</evidence>
<reference evidence="2 3" key="1">
    <citation type="submission" date="2007-06" db="EMBL/GenBank/DDBJ databases">
        <authorList>
            <person name="Shimkets L."/>
            <person name="Ferriera S."/>
            <person name="Johnson J."/>
            <person name="Kravitz S."/>
            <person name="Beeson K."/>
            <person name="Sutton G."/>
            <person name="Rogers Y.-H."/>
            <person name="Friedman R."/>
            <person name="Frazier M."/>
            <person name="Venter J.C."/>
        </authorList>
    </citation>
    <scope>NUCLEOTIDE SEQUENCE [LARGE SCALE GENOMIC DNA]</scope>
    <source>
        <strain evidence="2 3">SIR-1</strain>
    </source>
</reference>
<dbReference type="Gene3D" id="3.90.76.10">
    <property type="entry name" value="Dipeptide-binding Protein, Domain 1"/>
    <property type="match status" value="1"/>
</dbReference>
<dbReference type="GO" id="GO:0043190">
    <property type="term" value="C:ATP-binding cassette (ABC) transporter complex"/>
    <property type="evidence" value="ECO:0007669"/>
    <property type="project" value="InterPro"/>
</dbReference>
<evidence type="ECO:0000313" key="2">
    <source>
        <dbReference type="EMBL" id="EDM81865.1"/>
    </source>
</evidence>
<dbReference type="GO" id="GO:0015833">
    <property type="term" value="P:peptide transport"/>
    <property type="evidence" value="ECO:0007669"/>
    <property type="project" value="TreeGrafter"/>
</dbReference>
<dbReference type="AlphaFoldDB" id="A6FX41"/>
<dbReference type="GO" id="GO:0030288">
    <property type="term" value="C:outer membrane-bounded periplasmic space"/>
    <property type="evidence" value="ECO:0007669"/>
    <property type="project" value="UniProtKB-ARBA"/>
</dbReference>
<comment type="caution">
    <text evidence="2">The sequence shown here is derived from an EMBL/GenBank/DDBJ whole genome shotgun (WGS) entry which is preliminary data.</text>
</comment>
<gene>
    <name evidence="2" type="ORF">PPSIR1_05343</name>
</gene>
<accession>A6FX41</accession>
<evidence type="ECO:0000259" key="1">
    <source>
        <dbReference type="Pfam" id="PF00496"/>
    </source>
</evidence>
<dbReference type="InterPro" id="IPR039424">
    <property type="entry name" value="SBP_5"/>
</dbReference>
<protein>
    <submittedName>
        <fullName evidence="2">Putative oligopeptide/dipeptide ABC transporter, periplasmic oligopeptide/dipeptide-binding protein</fullName>
    </submittedName>
</protein>
<dbReference type="eggNOG" id="COG0747">
    <property type="taxonomic scope" value="Bacteria"/>
</dbReference>
<dbReference type="InterPro" id="IPR000914">
    <property type="entry name" value="SBP_5_dom"/>
</dbReference>